<gene>
    <name evidence="1" type="ORF">HNQ94_002553</name>
</gene>
<comment type="caution">
    <text evidence="1">The sequence shown here is derived from an EMBL/GenBank/DDBJ whole genome shotgun (WGS) entry which is preliminary data.</text>
</comment>
<keyword evidence="2" id="KW-1185">Reference proteome</keyword>
<dbReference type="AlphaFoldDB" id="A0A841Q731"/>
<protein>
    <recommendedName>
        <fullName evidence="3">YbxH family protein</fullName>
    </recommendedName>
</protein>
<dbReference type="Pfam" id="PF17340">
    <property type="entry name" value="DUF5370"/>
    <property type="match status" value="1"/>
</dbReference>
<dbReference type="RefSeq" id="WP_174496797.1">
    <property type="nucleotide sequence ID" value="NZ_CADDWK010000009.1"/>
</dbReference>
<reference evidence="1 2" key="1">
    <citation type="submission" date="2020-08" db="EMBL/GenBank/DDBJ databases">
        <title>Genomic Encyclopedia of Type Strains, Phase IV (KMG-IV): sequencing the most valuable type-strain genomes for metagenomic binning, comparative biology and taxonomic classification.</title>
        <authorList>
            <person name="Goeker M."/>
        </authorList>
    </citation>
    <scope>NUCLEOTIDE SEQUENCE [LARGE SCALE GENOMIC DNA]</scope>
    <source>
        <strain evidence="1 2">DSM 19612</strain>
    </source>
</reference>
<dbReference type="EMBL" id="JACHGH010000007">
    <property type="protein sequence ID" value="MBB6454102.1"/>
    <property type="molecule type" value="Genomic_DNA"/>
</dbReference>
<dbReference type="InterPro" id="IPR035314">
    <property type="entry name" value="DUF5370"/>
</dbReference>
<accession>A0A841Q731</accession>
<sequence length="61" mass="7065">MGAIEQGGYRFEVEYSVSLQKGALHVYQEGEFKEELTFEFQGEQPDGQLIEKMINEYIENS</sequence>
<evidence type="ECO:0000313" key="1">
    <source>
        <dbReference type="EMBL" id="MBB6454102.1"/>
    </source>
</evidence>
<evidence type="ECO:0008006" key="3">
    <source>
        <dbReference type="Google" id="ProtNLM"/>
    </source>
</evidence>
<name>A0A841Q731_9BACI</name>
<organism evidence="1 2">
    <name type="scientific">Salirhabdus euzebyi</name>
    <dbReference type="NCBI Taxonomy" id="394506"/>
    <lineage>
        <taxon>Bacteria</taxon>
        <taxon>Bacillati</taxon>
        <taxon>Bacillota</taxon>
        <taxon>Bacilli</taxon>
        <taxon>Bacillales</taxon>
        <taxon>Bacillaceae</taxon>
        <taxon>Salirhabdus</taxon>
    </lineage>
</organism>
<proteinExistence type="predicted"/>
<evidence type="ECO:0000313" key="2">
    <source>
        <dbReference type="Proteomes" id="UP000581688"/>
    </source>
</evidence>
<dbReference type="Proteomes" id="UP000581688">
    <property type="component" value="Unassembled WGS sequence"/>
</dbReference>